<accession>A0A139WB55</accession>
<reference evidence="1 2" key="1">
    <citation type="journal article" date="2008" name="Nature">
        <title>The genome of the model beetle and pest Tribolium castaneum.</title>
        <authorList>
            <consortium name="Tribolium Genome Sequencing Consortium"/>
            <person name="Richards S."/>
            <person name="Gibbs R.A."/>
            <person name="Weinstock G.M."/>
            <person name="Brown S.J."/>
            <person name="Denell R."/>
            <person name="Beeman R.W."/>
            <person name="Gibbs R."/>
            <person name="Beeman R.W."/>
            <person name="Brown S.J."/>
            <person name="Bucher G."/>
            <person name="Friedrich M."/>
            <person name="Grimmelikhuijzen C.J."/>
            <person name="Klingler M."/>
            <person name="Lorenzen M."/>
            <person name="Richards S."/>
            <person name="Roth S."/>
            <person name="Schroder R."/>
            <person name="Tautz D."/>
            <person name="Zdobnov E.M."/>
            <person name="Muzny D."/>
            <person name="Gibbs R.A."/>
            <person name="Weinstock G.M."/>
            <person name="Attaway T."/>
            <person name="Bell S."/>
            <person name="Buhay C.J."/>
            <person name="Chandrabose M.N."/>
            <person name="Chavez D."/>
            <person name="Clerk-Blankenburg K.P."/>
            <person name="Cree A."/>
            <person name="Dao M."/>
            <person name="Davis C."/>
            <person name="Chacko J."/>
            <person name="Dinh H."/>
            <person name="Dugan-Rocha S."/>
            <person name="Fowler G."/>
            <person name="Garner T.T."/>
            <person name="Garnes J."/>
            <person name="Gnirke A."/>
            <person name="Hawes A."/>
            <person name="Hernandez J."/>
            <person name="Hines S."/>
            <person name="Holder M."/>
            <person name="Hume J."/>
            <person name="Jhangiani S.N."/>
            <person name="Joshi V."/>
            <person name="Khan Z.M."/>
            <person name="Jackson L."/>
            <person name="Kovar C."/>
            <person name="Kowis A."/>
            <person name="Lee S."/>
            <person name="Lewis L.R."/>
            <person name="Margolis J."/>
            <person name="Morgan M."/>
            <person name="Nazareth L.V."/>
            <person name="Nguyen N."/>
            <person name="Okwuonu G."/>
            <person name="Parker D."/>
            <person name="Richards S."/>
            <person name="Ruiz S.J."/>
            <person name="Santibanez J."/>
            <person name="Savard J."/>
            <person name="Scherer S.E."/>
            <person name="Schneider B."/>
            <person name="Sodergren E."/>
            <person name="Tautz D."/>
            <person name="Vattahil S."/>
            <person name="Villasana D."/>
            <person name="White C.S."/>
            <person name="Wright R."/>
            <person name="Park Y."/>
            <person name="Beeman R.W."/>
            <person name="Lord J."/>
            <person name="Oppert B."/>
            <person name="Lorenzen M."/>
            <person name="Brown S."/>
            <person name="Wang L."/>
            <person name="Savard J."/>
            <person name="Tautz D."/>
            <person name="Richards S."/>
            <person name="Weinstock G."/>
            <person name="Gibbs R.A."/>
            <person name="Liu Y."/>
            <person name="Worley K."/>
            <person name="Weinstock G."/>
            <person name="Elsik C.G."/>
            <person name="Reese J.T."/>
            <person name="Elhaik E."/>
            <person name="Landan G."/>
            <person name="Graur D."/>
            <person name="Arensburger P."/>
            <person name="Atkinson P."/>
            <person name="Beeman R.W."/>
            <person name="Beidler J."/>
            <person name="Brown S.J."/>
            <person name="Demuth J.P."/>
            <person name="Drury D.W."/>
            <person name="Du Y.Z."/>
            <person name="Fujiwara H."/>
            <person name="Lorenzen M."/>
            <person name="Maselli V."/>
            <person name="Osanai M."/>
            <person name="Park Y."/>
            <person name="Robertson H.M."/>
            <person name="Tu Z."/>
            <person name="Wang J.J."/>
            <person name="Wang S."/>
            <person name="Richards S."/>
            <person name="Song H."/>
            <person name="Zhang L."/>
            <person name="Sodergren E."/>
            <person name="Werner D."/>
            <person name="Stanke M."/>
            <person name="Morgenstern B."/>
            <person name="Solovyev V."/>
            <person name="Kosarev P."/>
            <person name="Brown G."/>
            <person name="Chen H.C."/>
            <person name="Ermolaeva O."/>
            <person name="Hlavina W."/>
            <person name="Kapustin Y."/>
            <person name="Kiryutin B."/>
            <person name="Kitts P."/>
            <person name="Maglott D."/>
            <person name="Pruitt K."/>
            <person name="Sapojnikov V."/>
            <person name="Souvorov A."/>
            <person name="Mackey A.J."/>
            <person name="Waterhouse R.M."/>
            <person name="Wyder S."/>
            <person name="Zdobnov E.M."/>
            <person name="Zdobnov E.M."/>
            <person name="Wyder S."/>
            <person name="Kriventseva E.V."/>
            <person name="Kadowaki T."/>
            <person name="Bork P."/>
            <person name="Aranda M."/>
            <person name="Bao R."/>
            <person name="Beermann A."/>
            <person name="Berns N."/>
            <person name="Bolognesi R."/>
            <person name="Bonneton F."/>
            <person name="Bopp D."/>
            <person name="Brown S.J."/>
            <person name="Bucher G."/>
            <person name="Butts T."/>
            <person name="Chaumot A."/>
            <person name="Denell R.E."/>
            <person name="Ferrier D.E."/>
            <person name="Friedrich M."/>
            <person name="Gordon C.M."/>
            <person name="Jindra M."/>
            <person name="Klingler M."/>
            <person name="Lan Q."/>
            <person name="Lattorff H.M."/>
            <person name="Laudet V."/>
            <person name="von Levetsow C."/>
            <person name="Liu Z."/>
            <person name="Lutz R."/>
            <person name="Lynch J.A."/>
            <person name="da Fonseca R.N."/>
            <person name="Posnien N."/>
            <person name="Reuter R."/>
            <person name="Roth S."/>
            <person name="Savard J."/>
            <person name="Schinko J.B."/>
            <person name="Schmitt C."/>
            <person name="Schoppmeier M."/>
            <person name="Schroder R."/>
            <person name="Shippy T.D."/>
            <person name="Simonnet F."/>
            <person name="Marques-Souza H."/>
            <person name="Tautz D."/>
            <person name="Tomoyasu Y."/>
            <person name="Trauner J."/>
            <person name="Van der Zee M."/>
            <person name="Vervoort M."/>
            <person name="Wittkopp N."/>
            <person name="Wimmer E.A."/>
            <person name="Yang X."/>
            <person name="Jones A.K."/>
            <person name="Sattelle D.B."/>
            <person name="Ebert P.R."/>
            <person name="Nelson D."/>
            <person name="Scott J.G."/>
            <person name="Beeman R.W."/>
            <person name="Muthukrishnan S."/>
            <person name="Kramer K.J."/>
            <person name="Arakane Y."/>
            <person name="Beeman R.W."/>
            <person name="Zhu Q."/>
            <person name="Hogenkamp D."/>
            <person name="Dixit R."/>
            <person name="Oppert B."/>
            <person name="Jiang H."/>
            <person name="Zou Z."/>
            <person name="Marshall J."/>
            <person name="Elpidina E."/>
            <person name="Vinokurov K."/>
            <person name="Oppert C."/>
            <person name="Zou Z."/>
            <person name="Evans J."/>
            <person name="Lu Z."/>
            <person name="Zhao P."/>
            <person name="Sumathipala N."/>
            <person name="Altincicek B."/>
            <person name="Vilcinskas A."/>
            <person name="Williams M."/>
            <person name="Hultmark D."/>
            <person name="Hetru C."/>
            <person name="Jiang H."/>
            <person name="Grimmelikhuijzen C.J."/>
            <person name="Hauser F."/>
            <person name="Cazzamali G."/>
            <person name="Williamson M."/>
            <person name="Park Y."/>
            <person name="Li B."/>
            <person name="Tanaka Y."/>
            <person name="Predel R."/>
            <person name="Neupert S."/>
            <person name="Schachtner J."/>
            <person name="Verleyen P."/>
            <person name="Raible F."/>
            <person name="Bork P."/>
            <person name="Friedrich M."/>
            <person name="Walden K.K."/>
            <person name="Robertson H.M."/>
            <person name="Angeli S."/>
            <person name="Foret S."/>
            <person name="Bucher G."/>
            <person name="Schuetz S."/>
            <person name="Maleszka R."/>
            <person name="Wimmer E.A."/>
            <person name="Beeman R.W."/>
            <person name="Lorenzen M."/>
            <person name="Tomoyasu Y."/>
            <person name="Miller S.C."/>
            <person name="Grossmann D."/>
            <person name="Bucher G."/>
        </authorList>
    </citation>
    <scope>NUCLEOTIDE SEQUENCE [LARGE SCALE GENOMIC DNA]</scope>
    <source>
        <strain evidence="1 2">Georgia GA2</strain>
    </source>
</reference>
<sequence length="74" mass="8484">MILLVKVYSLDRRAVSRSITPRILPENTLGAPTSVHNYKQQLFFKHTKSGRKAIERPIEYKKKTVCFVDAHGAE</sequence>
<organism evidence="1 2">
    <name type="scientific">Tribolium castaneum</name>
    <name type="common">Red flour beetle</name>
    <dbReference type="NCBI Taxonomy" id="7070"/>
    <lineage>
        <taxon>Eukaryota</taxon>
        <taxon>Metazoa</taxon>
        <taxon>Ecdysozoa</taxon>
        <taxon>Arthropoda</taxon>
        <taxon>Hexapoda</taxon>
        <taxon>Insecta</taxon>
        <taxon>Pterygota</taxon>
        <taxon>Neoptera</taxon>
        <taxon>Endopterygota</taxon>
        <taxon>Coleoptera</taxon>
        <taxon>Polyphaga</taxon>
        <taxon>Cucujiformia</taxon>
        <taxon>Tenebrionidae</taxon>
        <taxon>Tenebrionidae incertae sedis</taxon>
        <taxon>Tribolium</taxon>
    </lineage>
</organism>
<evidence type="ECO:0000313" key="1">
    <source>
        <dbReference type="EMBL" id="KYB25184.1"/>
    </source>
</evidence>
<evidence type="ECO:0000313" key="2">
    <source>
        <dbReference type="Proteomes" id="UP000007266"/>
    </source>
</evidence>
<dbReference type="InParanoid" id="A0A139WB55"/>
<protein>
    <submittedName>
        <fullName evidence="1">Uncharacterized protein</fullName>
    </submittedName>
</protein>
<dbReference type="EMBL" id="KQ971372">
    <property type="protein sequence ID" value="KYB25184.1"/>
    <property type="molecule type" value="Genomic_DNA"/>
</dbReference>
<proteinExistence type="predicted"/>
<reference evidence="1 2" key="2">
    <citation type="journal article" date="2010" name="Nucleic Acids Res.">
        <title>BeetleBase in 2010: revisions to provide comprehensive genomic information for Tribolium castaneum.</title>
        <authorList>
            <person name="Kim H.S."/>
            <person name="Murphy T."/>
            <person name="Xia J."/>
            <person name="Caragea D."/>
            <person name="Park Y."/>
            <person name="Beeman R.W."/>
            <person name="Lorenzen M.D."/>
            <person name="Butcher S."/>
            <person name="Manak J.R."/>
            <person name="Brown S.J."/>
        </authorList>
    </citation>
    <scope>GENOME REANNOTATION</scope>
    <source>
        <strain evidence="1 2">Georgia GA2</strain>
    </source>
</reference>
<name>A0A139WB55_TRICA</name>
<gene>
    <name evidence="1" type="primary">AUGUSTUS-3.0.2_34345</name>
    <name evidence="1" type="ORF">TcasGA2_TC034345</name>
</gene>
<dbReference type="AlphaFoldDB" id="A0A139WB55"/>
<keyword evidence="2" id="KW-1185">Reference proteome</keyword>
<dbReference type="Proteomes" id="UP000007266">
    <property type="component" value="Linkage group 9"/>
</dbReference>